<dbReference type="InterPro" id="IPR005018">
    <property type="entry name" value="DOMON_domain"/>
</dbReference>
<dbReference type="PANTHER" id="PTHR23130">
    <property type="entry name" value="CYTOCHROME B561 AND DOMON DOMAIN-CONTAINING PROTEIN"/>
    <property type="match status" value="1"/>
</dbReference>
<feature type="binding site" description="axial binding residue" evidence="8">
    <location>
        <position position="256"/>
    </location>
    <ligand>
        <name>heme b</name>
        <dbReference type="ChEBI" id="CHEBI:60344"/>
        <label>1</label>
    </ligand>
    <ligandPart>
        <name>Fe</name>
        <dbReference type="ChEBI" id="CHEBI:18248"/>
    </ligandPart>
</feature>
<evidence type="ECO:0000256" key="9">
    <source>
        <dbReference type="SAM" id="MobiDB-lite"/>
    </source>
</evidence>
<dbReference type="PROSITE" id="PS50836">
    <property type="entry name" value="DOMON"/>
    <property type="match status" value="1"/>
</dbReference>
<proteinExistence type="predicted"/>
<evidence type="ECO:0000256" key="8">
    <source>
        <dbReference type="PIRSR" id="PIRSR037471-1"/>
    </source>
</evidence>
<feature type="domain" description="Cytochrome b561" evidence="12">
    <location>
        <begin position="146"/>
        <end position="347"/>
    </location>
</feature>
<keyword evidence="4" id="KW-0732">Signal</keyword>
<keyword evidence="6 10" id="KW-1133">Transmembrane helix</keyword>
<dbReference type="SMART" id="SM00665">
    <property type="entry name" value="B561"/>
    <property type="match status" value="1"/>
</dbReference>
<keyword evidence="5" id="KW-0249">Electron transport</keyword>
<evidence type="ECO:0008006" key="15">
    <source>
        <dbReference type="Google" id="ProtNLM"/>
    </source>
</evidence>
<feature type="binding site" description="axial binding residue" evidence="8">
    <location>
        <position position="187"/>
    </location>
    <ligand>
        <name>heme b</name>
        <dbReference type="ChEBI" id="CHEBI:60344"/>
        <label>1</label>
    </ligand>
    <ligandPart>
        <name>Fe</name>
        <dbReference type="ChEBI" id="CHEBI:18248"/>
    </ligandPart>
</feature>
<reference evidence="13 14" key="1">
    <citation type="submission" date="2024-02" db="EMBL/GenBank/DDBJ databases">
        <authorList>
            <person name="Vignale AGUSTIN F."/>
            <person name="Sosa J E."/>
            <person name="Modenutti C."/>
        </authorList>
    </citation>
    <scope>NUCLEOTIDE SEQUENCE [LARGE SCALE GENOMIC DNA]</scope>
</reference>
<evidence type="ECO:0000256" key="10">
    <source>
        <dbReference type="SAM" id="Phobius"/>
    </source>
</evidence>
<keyword evidence="14" id="KW-1185">Reference proteome</keyword>
<accession>A0ABC8TCM8</accession>
<dbReference type="EMBL" id="CAUOFW020004765">
    <property type="protein sequence ID" value="CAK9167164.1"/>
    <property type="molecule type" value="Genomic_DNA"/>
</dbReference>
<sequence length="376" mass="42469">MALTKNFSKCKKLHALRAEFAWKNHQNDPQTIDIFIGTKLHSDVGWFAWGVNPGKIPQMVGTRALIGIKHPNGSLTINTYKVTGGTKLGCRLLPSEIDVKVRHMSPLYLDQNGYFAISATLVLPLAYNVSRLNHVWQVGYAVAGTVPKMHQRTLQNFASTATIDLTSARGRSVSRVGIHRRDMRMIHGILNILGWGTLLPIGVIIARYFNRYPLPSKRWFAFHVFCQTTGYMLGTAGWGIGLWLGSTSTNYHFPTHRLLAIFIFTFTTVQVLALRFRPIKLDEYRTYWNMYHHFLGYGLLAVIITNIFQGIKILKPDNSWKWAYTGLLGLLASTALAFEISTWIKFIRRDKSGKETKTQSLPSQGSGETPLRTQAK</sequence>
<evidence type="ECO:0000259" key="11">
    <source>
        <dbReference type="PROSITE" id="PS50836"/>
    </source>
</evidence>
<evidence type="ECO:0000313" key="14">
    <source>
        <dbReference type="Proteomes" id="UP001642360"/>
    </source>
</evidence>
<gene>
    <name evidence="13" type="ORF">ILEXP_LOCUS36421</name>
</gene>
<dbReference type="PIRSF" id="PIRSF037471">
    <property type="entry name" value="UCP037471"/>
    <property type="match status" value="1"/>
</dbReference>
<feature type="transmembrane region" description="Helical" evidence="10">
    <location>
        <begin position="294"/>
        <end position="311"/>
    </location>
</feature>
<dbReference type="AlphaFoldDB" id="A0ABC8TCM8"/>
<keyword evidence="7 10" id="KW-0472">Membrane</keyword>
<dbReference type="Pfam" id="PF04526">
    <property type="entry name" value="DUF568"/>
    <property type="match status" value="1"/>
</dbReference>
<dbReference type="InterPro" id="IPR006593">
    <property type="entry name" value="Cyt_b561/ferric_Rdtase_TM"/>
</dbReference>
<dbReference type="PANTHER" id="PTHR23130:SF175">
    <property type="entry name" value="CYTOCHROME B561 AND DOMON DOMAIN-CONTAINING PROTEIN"/>
    <property type="match status" value="1"/>
</dbReference>
<keyword evidence="2" id="KW-0813">Transport</keyword>
<feature type="transmembrane region" description="Helical" evidence="10">
    <location>
        <begin position="256"/>
        <end position="274"/>
    </location>
</feature>
<organism evidence="13 14">
    <name type="scientific">Ilex paraguariensis</name>
    <name type="common">yerba mate</name>
    <dbReference type="NCBI Taxonomy" id="185542"/>
    <lineage>
        <taxon>Eukaryota</taxon>
        <taxon>Viridiplantae</taxon>
        <taxon>Streptophyta</taxon>
        <taxon>Embryophyta</taxon>
        <taxon>Tracheophyta</taxon>
        <taxon>Spermatophyta</taxon>
        <taxon>Magnoliopsida</taxon>
        <taxon>eudicotyledons</taxon>
        <taxon>Gunneridae</taxon>
        <taxon>Pentapetalae</taxon>
        <taxon>asterids</taxon>
        <taxon>campanulids</taxon>
        <taxon>Aquifoliales</taxon>
        <taxon>Aquifoliaceae</taxon>
        <taxon>Ilex</taxon>
    </lineage>
</organism>
<evidence type="ECO:0000256" key="6">
    <source>
        <dbReference type="ARBA" id="ARBA00022989"/>
    </source>
</evidence>
<protein>
    <recommendedName>
        <fullName evidence="15">Cytochrome b561 and DOMON domain-containing protein</fullName>
    </recommendedName>
</protein>
<dbReference type="InterPro" id="IPR045265">
    <property type="entry name" value="AIR12_DOMON"/>
</dbReference>
<evidence type="ECO:0000256" key="7">
    <source>
        <dbReference type="ARBA" id="ARBA00023136"/>
    </source>
</evidence>
<dbReference type="GO" id="GO:0016020">
    <property type="term" value="C:membrane"/>
    <property type="evidence" value="ECO:0007669"/>
    <property type="project" value="UniProtKB-SubCell"/>
</dbReference>
<feature type="region of interest" description="Disordered" evidence="9">
    <location>
        <begin position="352"/>
        <end position="376"/>
    </location>
</feature>
<comment type="subcellular location">
    <subcellularLocation>
        <location evidence="1">Membrane</location>
    </subcellularLocation>
</comment>
<feature type="binding site" description="axial binding residue" evidence="8">
    <location>
        <position position="223"/>
    </location>
    <ligand>
        <name>heme b</name>
        <dbReference type="ChEBI" id="CHEBI:60344"/>
        <label>1</label>
    </ligand>
    <ligandPart>
        <name>Fe</name>
        <dbReference type="ChEBI" id="CHEBI:18248"/>
    </ligandPart>
</feature>
<keyword evidence="8" id="KW-0479">Metal-binding</keyword>
<feature type="compositionally biased region" description="Polar residues" evidence="9">
    <location>
        <begin position="358"/>
        <end position="367"/>
    </location>
</feature>
<feature type="transmembrane region" description="Helical" evidence="10">
    <location>
        <begin position="323"/>
        <end position="344"/>
    </location>
</feature>
<evidence type="ECO:0000313" key="13">
    <source>
        <dbReference type="EMBL" id="CAK9167164.1"/>
    </source>
</evidence>
<evidence type="ECO:0000256" key="2">
    <source>
        <dbReference type="ARBA" id="ARBA00022448"/>
    </source>
</evidence>
<evidence type="ECO:0000256" key="4">
    <source>
        <dbReference type="ARBA" id="ARBA00022729"/>
    </source>
</evidence>
<feature type="transmembrane region" description="Helical" evidence="10">
    <location>
        <begin position="188"/>
        <end position="209"/>
    </location>
</feature>
<evidence type="ECO:0000256" key="5">
    <source>
        <dbReference type="ARBA" id="ARBA00022982"/>
    </source>
</evidence>
<evidence type="ECO:0000256" key="3">
    <source>
        <dbReference type="ARBA" id="ARBA00022692"/>
    </source>
</evidence>
<evidence type="ECO:0000256" key="1">
    <source>
        <dbReference type="ARBA" id="ARBA00004370"/>
    </source>
</evidence>
<dbReference type="CDD" id="cd08760">
    <property type="entry name" value="Cyt_b561_FRRS1_like"/>
    <property type="match status" value="1"/>
</dbReference>
<feature type="transmembrane region" description="Helical" evidence="10">
    <location>
        <begin position="221"/>
        <end position="244"/>
    </location>
</feature>
<name>A0ABC8TCM8_9AQUA</name>
<feature type="binding site" description="axial binding residue" evidence="8">
    <location>
        <position position="292"/>
    </location>
    <ligand>
        <name>heme b</name>
        <dbReference type="ChEBI" id="CHEBI:60344"/>
        <label>1</label>
    </ligand>
    <ligandPart>
        <name>Fe</name>
        <dbReference type="ChEBI" id="CHEBI:18248"/>
    </ligandPart>
</feature>
<dbReference type="InterPro" id="IPR017214">
    <property type="entry name" value="UCP037471"/>
</dbReference>
<keyword evidence="3 10" id="KW-0812">Transmembrane</keyword>
<keyword evidence="8" id="KW-0408">Iron</keyword>
<evidence type="ECO:0000259" key="12">
    <source>
        <dbReference type="PROSITE" id="PS50939"/>
    </source>
</evidence>
<dbReference type="Proteomes" id="UP001642360">
    <property type="component" value="Unassembled WGS sequence"/>
</dbReference>
<dbReference type="Gene3D" id="1.20.120.1770">
    <property type="match status" value="1"/>
</dbReference>
<feature type="domain" description="DOMON" evidence="11">
    <location>
        <begin position="16"/>
        <end position="139"/>
    </location>
</feature>
<dbReference type="PROSITE" id="PS50939">
    <property type="entry name" value="CYTOCHROME_B561"/>
    <property type="match status" value="1"/>
</dbReference>
<comment type="caution">
    <text evidence="13">The sequence shown here is derived from an EMBL/GenBank/DDBJ whole genome shotgun (WGS) entry which is preliminary data.</text>
</comment>